<protein>
    <recommendedName>
        <fullName evidence="5">Lipoprotein</fullName>
    </recommendedName>
</protein>
<feature type="chain" id="PRO_5038941420" description="Lipoprotein" evidence="2">
    <location>
        <begin position="18"/>
        <end position="173"/>
    </location>
</feature>
<comment type="caution">
    <text evidence="3">The sequence shown here is derived from an EMBL/GenBank/DDBJ whole genome shotgun (WGS) entry which is preliminary data.</text>
</comment>
<evidence type="ECO:0000313" key="3">
    <source>
        <dbReference type="EMBL" id="MBU7599615.1"/>
    </source>
</evidence>
<feature type="signal peptide" evidence="2">
    <location>
        <begin position="1"/>
        <end position="17"/>
    </location>
</feature>
<dbReference type="RefSeq" id="WP_211038978.1">
    <property type="nucleotide sequence ID" value="NZ_JAELVF020000001.1"/>
</dbReference>
<dbReference type="EMBL" id="JAELVF020000001">
    <property type="protein sequence ID" value="MBU7599615.1"/>
    <property type="molecule type" value="Genomic_DNA"/>
</dbReference>
<evidence type="ECO:0000256" key="1">
    <source>
        <dbReference type="SAM" id="MobiDB-lite"/>
    </source>
</evidence>
<evidence type="ECO:0000256" key="2">
    <source>
        <dbReference type="SAM" id="SignalP"/>
    </source>
</evidence>
<sequence>MRRGTTVFALLTATALAAVGCASDDQTVQTGSQGGDKKNEQKDEQKDELTPFEKRASAILAKWPQKVAPAERSNALLPLEGVKPADSDSTSLKVNVGHGSCDADFGTHLQETGKVILVSGWAKEDKKADFCTEQVVSDEVTVKLKEKLGDREIIDAATGKPVKITEEGKGSHR</sequence>
<proteinExistence type="predicted"/>
<gene>
    <name evidence="3" type="ORF">JGS22_018805</name>
</gene>
<organism evidence="3 4">
    <name type="scientific">Streptomyces tardus</name>
    <dbReference type="NCBI Taxonomy" id="2780544"/>
    <lineage>
        <taxon>Bacteria</taxon>
        <taxon>Bacillati</taxon>
        <taxon>Actinomycetota</taxon>
        <taxon>Actinomycetes</taxon>
        <taxon>Kitasatosporales</taxon>
        <taxon>Streptomycetaceae</taxon>
        <taxon>Streptomyces</taxon>
    </lineage>
</organism>
<accession>A0A949N337</accession>
<evidence type="ECO:0008006" key="5">
    <source>
        <dbReference type="Google" id="ProtNLM"/>
    </source>
</evidence>
<feature type="region of interest" description="Disordered" evidence="1">
    <location>
        <begin position="72"/>
        <end position="91"/>
    </location>
</feature>
<feature type="region of interest" description="Disordered" evidence="1">
    <location>
        <begin position="22"/>
        <end position="51"/>
    </location>
</feature>
<feature type="compositionally biased region" description="Basic and acidic residues" evidence="1">
    <location>
        <begin position="35"/>
        <end position="51"/>
    </location>
</feature>
<dbReference type="PROSITE" id="PS51257">
    <property type="entry name" value="PROKAR_LIPOPROTEIN"/>
    <property type="match status" value="1"/>
</dbReference>
<dbReference type="Proteomes" id="UP000694501">
    <property type="component" value="Unassembled WGS sequence"/>
</dbReference>
<dbReference type="AlphaFoldDB" id="A0A949N337"/>
<evidence type="ECO:0000313" key="4">
    <source>
        <dbReference type="Proteomes" id="UP000694501"/>
    </source>
</evidence>
<name>A0A949N337_9ACTN</name>
<reference evidence="3" key="1">
    <citation type="submission" date="2021-06" db="EMBL/GenBank/DDBJ databases">
        <title>Sequencing of actinobacteria type strains.</title>
        <authorList>
            <person name="Nguyen G.-S."/>
            <person name="Wentzel A."/>
        </authorList>
    </citation>
    <scope>NUCLEOTIDE SEQUENCE</scope>
    <source>
        <strain evidence="3">P38-E01</strain>
    </source>
</reference>
<keyword evidence="4" id="KW-1185">Reference proteome</keyword>
<keyword evidence="2" id="KW-0732">Signal</keyword>